<reference evidence="1 2" key="2">
    <citation type="submission" date="2019-02" db="EMBL/GenBank/DDBJ databases">
        <title>'Lichenibacterium ramalinii' gen. nov. sp. nov., 'Lichenibacterium minor' gen. nov. sp. nov.</title>
        <authorList>
            <person name="Pankratov T."/>
        </authorList>
    </citation>
    <scope>NUCLEOTIDE SEQUENCE [LARGE SCALE GENOMIC DNA]</scope>
    <source>
        <strain evidence="1 2">RmlP026</strain>
    </source>
</reference>
<sequence>MNLHQVEIIESAWRILNASASDTAHSAADAIALFLQELDDDGLIDRLNEGRSGKDLIAGIVAALGKKTP</sequence>
<protein>
    <submittedName>
        <fullName evidence="1">Uncharacterized protein</fullName>
    </submittedName>
</protein>
<reference evidence="1 2" key="1">
    <citation type="submission" date="2018-12" db="EMBL/GenBank/DDBJ databases">
        <authorList>
            <person name="Grouzdev D.S."/>
            <person name="Krutkina M.S."/>
        </authorList>
    </citation>
    <scope>NUCLEOTIDE SEQUENCE [LARGE SCALE GENOMIC DNA]</scope>
    <source>
        <strain evidence="1 2">RmlP026</strain>
    </source>
</reference>
<keyword evidence="2" id="KW-1185">Reference proteome</keyword>
<comment type="caution">
    <text evidence="1">The sequence shown here is derived from an EMBL/GenBank/DDBJ whole genome shotgun (WGS) entry which is preliminary data.</text>
</comment>
<accession>A0A4Q2TXK2</accession>
<dbReference type="AlphaFoldDB" id="A0A4Q2TXK2"/>
<organism evidence="1 2">
    <name type="scientific">Lichenibacterium minor</name>
    <dbReference type="NCBI Taxonomy" id="2316528"/>
    <lineage>
        <taxon>Bacteria</taxon>
        <taxon>Pseudomonadati</taxon>
        <taxon>Pseudomonadota</taxon>
        <taxon>Alphaproteobacteria</taxon>
        <taxon>Hyphomicrobiales</taxon>
        <taxon>Lichenihabitantaceae</taxon>
        <taxon>Lichenibacterium</taxon>
    </lineage>
</organism>
<proteinExistence type="predicted"/>
<evidence type="ECO:0000313" key="2">
    <source>
        <dbReference type="Proteomes" id="UP000290759"/>
    </source>
</evidence>
<dbReference type="EMBL" id="QYBB01000114">
    <property type="protein sequence ID" value="RYC28803.1"/>
    <property type="molecule type" value="Genomic_DNA"/>
</dbReference>
<gene>
    <name evidence="1" type="ORF">D3273_27375</name>
</gene>
<dbReference type="Proteomes" id="UP000290759">
    <property type="component" value="Unassembled WGS sequence"/>
</dbReference>
<dbReference type="RefSeq" id="WP_129230164.1">
    <property type="nucleotide sequence ID" value="NZ_QYBB01000114.1"/>
</dbReference>
<evidence type="ECO:0000313" key="1">
    <source>
        <dbReference type="EMBL" id="RYC28803.1"/>
    </source>
</evidence>
<name>A0A4Q2TXK2_9HYPH</name>